<dbReference type="RefSeq" id="WP_094519310.1">
    <property type="nucleotide sequence ID" value="NZ_CP034940.1"/>
</dbReference>
<evidence type="ECO:0000313" key="1">
    <source>
        <dbReference type="EMBL" id="QAY19118.1"/>
    </source>
</evidence>
<accession>A0A256KY62</accession>
<organism evidence="1 2">
    <name type="scientific">Halorubrum ezzemoulense</name>
    <name type="common">Halorubrum chaoviator</name>
    <dbReference type="NCBI Taxonomy" id="337243"/>
    <lineage>
        <taxon>Archaea</taxon>
        <taxon>Methanobacteriati</taxon>
        <taxon>Methanobacteriota</taxon>
        <taxon>Stenosarchaea group</taxon>
        <taxon>Halobacteria</taxon>
        <taxon>Halobacteriales</taxon>
        <taxon>Haloferacaceae</taxon>
        <taxon>Halorubrum</taxon>
    </lineage>
</organism>
<dbReference type="PANTHER" id="PTHR34849:SF3">
    <property type="entry name" value="SSR2962 PROTEIN"/>
    <property type="match status" value="1"/>
</dbReference>
<dbReference type="Gene3D" id="1.10.10.10">
    <property type="entry name" value="Winged helix-like DNA-binding domain superfamily/Winged helix DNA-binding domain"/>
    <property type="match status" value="1"/>
</dbReference>
<dbReference type="InterPro" id="IPR007367">
    <property type="entry name" value="DUF433"/>
</dbReference>
<dbReference type="AlphaFoldDB" id="A0A256KY62"/>
<reference evidence="2" key="1">
    <citation type="submission" date="2019-01" db="EMBL/GenBank/DDBJ databases">
        <title>Complete genome of Halorubrum ezzemoulense strain FB21.</title>
        <authorList>
            <person name="Feng Y."/>
            <person name="Louyakis A.S."/>
            <person name="Papke R.T."/>
            <person name="Gogarten J.P."/>
        </authorList>
    </citation>
    <scope>NUCLEOTIDE SEQUENCE [LARGE SCALE GENOMIC DNA]</scope>
    <source>
        <strain evidence="2">Fb21</strain>
    </source>
</reference>
<sequence length="91" mass="9829">MSVTISVVSTPDVLGGKPRIEGTRVGVQQLGALIREHGWSTTAIADEFDLTVDEIDAALEYYDANPDEMAAIAADVATTRDRLREMSHAPE</sequence>
<dbReference type="PANTHER" id="PTHR34849">
    <property type="entry name" value="SSL5025 PROTEIN"/>
    <property type="match status" value="1"/>
</dbReference>
<dbReference type="Proteomes" id="UP000293073">
    <property type="component" value="Chromosome"/>
</dbReference>
<dbReference type="KEGG" id="hezz:EO776_03520"/>
<proteinExistence type="predicted"/>
<gene>
    <name evidence="1" type="ORF">EO776_03520</name>
</gene>
<dbReference type="InterPro" id="IPR036388">
    <property type="entry name" value="WH-like_DNA-bd_sf"/>
</dbReference>
<dbReference type="Pfam" id="PF04255">
    <property type="entry name" value="DUF433"/>
    <property type="match status" value="1"/>
</dbReference>
<dbReference type="SUPFAM" id="SSF46689">
    <property type="entry name" value="Homeodomain-like"/>
    <property type="match status" value="1"/>
</dbReference>
<evidence type="ECO:0000313" key="2">
    <source>
        <dbReference type="Proteomes" id="UP000293073"/>
    </source>
</evidence>
<dbReference type="EMBL" id="CP034940">
    <property type="protein sequence ID" value="QAY19118.1"/>
    <property type="molecule type" value="Genomic_DNA"/>
</dbReference>
<dbReference type="GeneID" id="301358820"/>
<protein>
    <submittedName>
        <fullName evidence="1">DUF433 domain-containing protein</fullName>
    </submittedName>
</protein>
<dbReference type="InterPro" id="IPR009057">
    <property type="entry name" value="Homeodomain-like_sf"/>
</dbReference>
<name>A0A256KY62_HALEZ</name>